<reference evidence="2" key="1">
    <citation type="submission" date="2019-08" db="EMBL/GenBank/DDBJ databases">
        <authorList>
            <person name="Kucharzyk K."/>
            <person name="Murdoch R.W."/>
            <person name="Higgins S."/>
            <person name="Loffler F."/>
        </authorList>
    </citation>
    <scope>NUCLEOTIDE SEQUENCE</scope>
</reference>
<dbReference type="AlphaFoldDB" id="A0A645FKM8"/>
<evidence type="ECO:0000313" key="2">
    <source>
        <dbReference type="EMBL" id="MPN14941.1"/>
    </source>
</evidence>
<evidence type="ECO:0000256" key="1">
    <source>
        <dbReference type="SAM" id="MobiDB-lite"/>
    </source>
</evidence>
<organism evidence="2">
    <name type="scientific">bioreactor metagenome</name>
    <dbReference type="NCBI Taxonomy" id="1076179"/>
    <lineage>
        <taxon>unclassified sequences</taxon>
        <taxon>metagenomes</taxon>
        <taxon>ecological metagenomes</taxon>
    </lineage>
</organism>
<feature type="region of interest" description="Disordered" evidence="1">
    <location>
        <begin position="24"/>
        <end position="50"/>
    </location>
</feature>
<dbReference type="EMBL" id="VSSQ01061641">
    <property type="protein sequence ID" value="MPN14941.1"/>
    <property type="molecule type" value="Genomic_DNA"/>
</dbReference>
<sequence length="126" mass="13347">MDAANIKKNCAAVSGLYAISTKGRQAAQENTEKNRIIIDPSSPRSPKKRSIVYATPANTATLKATSAAIETSPVPDGLITSAAPTNANRMIPHCLHVAFSLRISAEKMIIKIGESSTKTVASDRII</sequence>
<gene>
    <name evidence="2" type="ORF">SDC9_162270</name>
</gene>
<protein>
    <submittedName>
        <fullName evidence="2">Uncharacterized protein</fullName>
    </submittedName>
</protein>
<comment type="caution">
    <text evidence="2">The sequence shown here is derived from an EMBL/GenBank/DDBJ whole genome shotgun (WGS) entry which is preliminary data.</text>
</comment>
<accession>A0A645FKM8</accession>
<proteinExistence type="predicted"/>
<name>A0A645FKM8_9ZZZZ</name>